<dbReference type="Gene3D" id="3.40.190.10">
    <property type="entry name" value="Periplasmic binding protein-like II"/>
    <property type="match status" value="2"/>
</dbReference>
<protein>
    <recommendedName>
        <fullName evidence="11">Ionotropic glutamate receptor C-terminal domain-containing protein</fullName>
    </recommendedName>
</protein>
<evidence type="ECO:0000256" key="4">
    <source>
        <dbReference type="ARBA" id="ARBA00022692"/>
    </source>
</evidence>
<evidence type="ECO:0000313" key="13">
    <source>
        <dbReference type="Proteomes" id="UP000719412"/>
    </source>
</evidence>
<feature type="signal peptide" evidence="10">
    <location>
        <begin position="1"/>
        <end position="22"/>
    </location>
</feature>
<dbReference type="PANTHER" id="PTHR42643">
    <property type="entry name" value="IONOTROPIC RECEPTOR 20A-RELATED"/>
    <property type="match status" value="1"/>
</dbReference>
<evidence type="ECO:0000256" key="8">
    <source>
        <dbReference type="ARBA" id="ARBA00023180"/>
    </source>
</evidence>
<evidence type="ECO:0000256" key="10">
    <source>
        <dbReference type="SAM" id="SignalP"/>
    </source>
</evidence>
<dbReference type="Proteomes" id="UP000719412">
    <property type="component" value="Unassembled WGS sequence"/>
</dbReference>
<comment type="subcellular location">
    <subcellularLocation>
        <location evidence="1">Cell membrane</location>
        <topology evidence="1">Multi-pass membrane protein</topology>
    </subcellularLocation>
</comment>
<evidence type="ECO:0000313" key="12">
    <source>
        <dbReference type="EMBL" id="KAH0809587.1"/>
    </source>
</evidence>
<evidence type="ECO:0000256" key="2">
    <source>
        <dbReference type="ARBA" id="ARBA00008685"/>
    </source>
</evidence>
<feature type="transmembrane region" description="Helical" evidence="9">
    <location>
        <begin position="242"/>
        <end position="261"/>
    </location>
</feature>
<dbReference type="InterPro" id="IPR001320">
    <property type="entry name" value="Iontro_rcpt_C"/>
</dbReference>
<evidence type="ECO:0000256" key="9">
    <source>
        <dbReference type="SAM" id="Phobius"/>
    </source>
</evidence>
<keyword evidence="7" id="KW-0675">Receptor</keyword>
<organism evidence="12 13">
    <name type="scientific">Tenebrio molitor</name>
    <name type="common">Yellow mealworm beetle</name>
    <dbReference type="NCBI Taxonomy" id="7067"/>
    <lineage>
        <taxon>Eukaryota</taxon>
        <taxon>Metazoa</taxon>
        <taxon>Ecdysozoa</taxon>
        <taxon>Arthropoda</taxon>
        <taxon>Hexapoda</taxon>
        <taxon>Insecta</taxon>
        <taxon>Pterygota</taxon>
        <taxon>Neoptera</taxon>
        <taxon>Endopterygota</taxon>
        <taxon>Coleoptera</taxon>
        <taxon>Polyphaga</taxon>
        <taxon>Cucujiformia</taxon>
        <taxon>Tenebrionidae</taxon>
        <taxon>Tenebrio</taxon>
    </lineage>
</organism>
<dbReference type="AlphaFoldDB" id="A0A8J6L7J4"/>
<proteinExistence type="inferred from homology"/>
<feature type="transmembrane region" description="Helical" evidence="9">
    <location>
        <begin position="212"/>
        <end position="230"/>
    </location>
</feature>
<dbReference type="GO" id="GO:0005886">
    <property type="term" value="C:plasma membrane"/>
    <property type="evidence" value="ECO:0007669"/>
    <property type="project" value="UniProtKB-SubCell"/>
</dbReference>
<name>A0A8J6L7J4_TENMO</name>
<reference evidence="12" key="1">
    <citation type="journal article" date="2020" name="J Insects Food Feed">
        <title>The yellow mealworm (Tenebrio molitor) genome: a resource for the emerging insects as food and feed industry.</title>
        <authorList>
            <person name="Eriksson T."/>
            <person name="Andere A."/>
            <person name="Kelstrup H."/>
            <person name="Emery V."/>
            <person name="Picard C."/>
        </authorList>
    </citation>
    <scope>NUCLEOTIDE SEQUENCE</scope>
    <source>
        <strain evidence="12">Stoneville</strain>
        <tissue evidence="12">Whole head</tissue>
    </source>
</reference>
<evidence type="ECO:0000256" key="6">
    <source>
        <dbReference type="ARBA" id="ARBA00023136"/>
    </source>
</evidence>
<dbReference type="GO" id="GO:0015276">
    <property type="term" value="F:ligand-gated monoatomic ion channel activity"/>
    <property type="evidence" value="ECO:0007669"/>
    <property type="project" value="InterPro"/>
</dbReference>
<feature type="chain" id="PRO_5035325390" description="Ionotropic glutamate receptor C-terminal domain-containing protein" evidence="10">
    <location>
        <begin position="23"/>
        <end position="788"/>
    </location>
</feature>
<evidence type="ECO:0000256" key="1">
    <source>
        <dbReference type="ARBA" id="ARBA00004651"/>
    </source>
</evidence>
<feature type="transmembrane region" description="Helical" evidence="9">
    <location>
        <begin position="709"/>
        <end position="728"/>
    </location>
</feature>
<feature type="domain" description="Ionotropic glutamate receptor C-terminal" evidence="11">
    <location>
        <begin position="210"/>
        <end position="346"/>
    </location>
</feature>
<keyword evidence="8" id="KW-0325">Glycoprotein</keyword>
<comment type="similarity">
    <text evidence="2">Belongs to the glutamate-gated ion channel (TC 1.A.10.1) family.</text>
</comment>
<dbReference type="PANTHER" id="PTHR42643:SF30">
    <property type="entry name" value="IONOTROPIC RECEPTOR 40A-RELATED"/>
    <property type="match status" value="1"/>
</dbReference>
<keyword evidence="3" id="KW-1003">Cell membrane</keyword>
<dbReference type="SUPFAM" id="SSF53850">
    <property type="entry name" value="Periplasmic binding protein-like II"/>
    <property type="match status" value="2"/>
</dbReference>
<dbReference type="Pfam" id="PF00060">
    <property type="entry name" value="Lig_chan"/>
    <property type="match status" value="1"/>
</dbReference>
<dbReference type="Gene3D" id="1.10.287.70">
    <property type="match status" value="1"/>
</dbReference>
<evidence type="ECO:0000256" key="5">
    <source>
        <dbReference type="ARBA" id="ARBA00022989"/>
    </source>
</evidence>
<evidence type="ECO:0000259" key="11">
    <source>
        <dbReference type="Pfam" id="PF00060"/>
    </source>
</evidence>
<evidence type="ECO:0000256" key="3">
    <source>
        <dbReference type="ARBA" id="ARBA00022475"/>
    </source>
</evidence>
<comment type="caution">
    <text evidence="12">The sequence shown here is derived from an EMBL/GenBank/DDBJ whole genome shotgun (WGS) entry which is preliminary data.</text>
</comment>
<keyword evidence="6 9" id="KW-0472">Membrane</keyword>
<sequence>MKTKKFWNLRSKFLLIFYGAQTEDAVEEIFKFSWQSNIYDLMLVLFRNSQTPNIFLWYPYFPTITKIDSCEFFKPLQKKLSLTEVPKMLIPRPLKVEVVIFPPYVISHDSGSDIRIVKELAAAMGTQASVNHSDIPFNFGIVLPNKTVSGMFGAAYYERVDMAIGGFILQPDKYALLDASYPYHNEFYYWCVPRAHKLPSWKQVFDTMNLETWILILLAYIVFTVVLWSLSSIRRQESFYNVITNCFFNIFAIFIGANVGVKPKSTFVRFFVLFWTMVCLILHIIYETKFISLMERGLEEKQIKTMEELLDSDLEIQMKSSSVILFGESPTLRRFVEQGYHQCKTVVSCIEKVAYSRNASVFASASFISYIKNLFIGEDNLPLFYCFDSGVDISPIFIGMRKGFPLKDYVDTILKRLVEVEERISSDDCLMDAVHNFTDFGETIVIHCSTNYCGTYFDKLFTQIKLLSLSPNGVVNMGREVHIVELDTYQDTEALLTKLKPLTSLNPNAKFVVVFYDKMVSKAIETIFEMLWSLNIYNAVVYSFKEGRSIYFWYPYFKNVTVMGGCEVGPDIKARKPSFGDIPKVLVPNPLKVEIVIHPPYIISKSEGLDIQIVKEFARIFNTELLISHSAKPYDYGMIFFNGTATGMSGEVFHKRVDMGVGSFILQPERFEHLDSSYPYYNEMYYWCVPRARRIISWRQVFATLQWQTWLLILFIFVTYTVILYLLSLMEVKESFYKKFSNSIFNNFAIFIGASGHVLPRSQSKEKWFQTVKIQMGGGIVACDIHTS</sequence>
<keyword evidence="13" id="KW-1185">Reference proteome</keyword>
<dbReference type="EMBL" id="JABDTM020028035">
    <property type="protein sequence ID" value="KAH0809587.1"/>
    <property type="molecule type" value="Genomic_DNA"/>
</dbReference>
<feature type="transmembrane region" description="Helical" evidence="9">
    <location>
        <begin position="267"/>
        <end position="286"/>
    </location>
</feature>
<keyword evidence="4 9" id="KW-0812">Transmembrane</keyword>
<dbReference type="GO" id="GO:0050906">
    <property type="term" value="P:detection of stimulus involved in sensory perception"/>
    <property type="evidence" value="ECO:0007669"/>
    <property type="project" value="UniProtKB-ARBA"/>
</dbReference>
<keyword evidence="10" id="KW-0732">Signal</keyword>
<dbReference type="InterPro" id="IPR052192">
    <property type="entry name" value="Insect_Ionotropic_Sensory_Rcpt"/>
</dbReference>
<evidence type="ECO:0000256" key="7">
    <source>
        <dbReference type="ARBA" id="ARBA00023170"/>
    </source>
</evidence>
<accession>A0A8J6L7J4</accession>
<keyword evidence="5 9" id="KW-1133">Transmembrane helix</keyword>
<gene>
    <name evidence="12" type="ORF">GEV33_013204</name>
</gene>
<reference evidence="12" key="2">
    <citation type="submission" date="2021-08" db="EMBL/GenBank/DDBJ databases">
        <authorList>
            <person name="Eriksson T."/>
        </authorList>
    </citation>
    <scope>NUCLEOTIDE SEQUENCE</scope>
    <source>
        <strain evidence="12">Stoneville</strain>
        <tissue evidence="12">Whole head</tissue>
    </source>
</reference>